<dbReference type="RefSeq" id="WP_110044090.1">
    <property type="nucleotide sequence ID" value="NZ_CP054612.1"/>
</dbReference>
<evidence type="ECO:0000313" key="2">
    <source>
        <dbReference type="Proteomes" id="UP000246635"/>
    </source>
</evidence>
<dbReference type="GO" id="GO:0016706">
    <property type="term" value="F:2-oxoglutarate-dependent dioxygenase activity"/>
    <property type="evidence" value="ECO:0007669"/>
    <property type="project" value="UniProtKB-ARBA"/>
</dbReference>
<proteinExistence type="predicted"/>
<dbReference type="Gene3D" id="2.60.120.620">
    <property type="entry name" value="q2cbj1_9rhob like domain"/>
    <property type="match status" value="1"/>
</dbReference>
<protein>
    <submittedName>
        <fullName evidence="1">Phytanoyl-CoA dioxygenase PhyH</fullName>
    </submittedName>
</protein>
<evidence type="ECO:0000313" key="1">
    <source>
        <dbReference type="EMBL" id="PWW03194.1"/>
    </source>
</evidence>
<dbReference type="InterPro" id="IPR008775">
    <property type="entry name" value="Phytyl_CoA_dOase-like"/>
</dbReference>
<sequence length="269" mass="30589">MRDSNELPSLSALYDISNEDIKQYRNEGHVMVRSLATKEEVNAYRVPIKSVMDRLSKEGRPKSERYVYDNALLQGMNLWRRHPDICKFVFARRFANVAARLLGANKVYIKHDCALFKEPGAPHTPLHQDQRVWPISTSKTITMWMPLIDLSEKMGSMSFYSGTHLWGDIGTMTEKVAIKTVRARSNVVNYGPMKVGDATFHAGWLLHGAPANFTDTTREVMTIVYMADHVEVIDCKGDLIRETHLRRYLPGLKAGDLAITELNPLVWPS</sequence>
<organism evidence="1 2">
    <name type="scientific">Paenibacillus cellulosilyticus</name>
    <dbReference type="NCBI Taxonomy" id="375489"/>
    <lineage>
        <taxon>Bacteria</taxon>
        <taxon>Bacillati</taxon>
        <taxon>Bacillota</taxon>
        <taxon>Bacilli</taxon>
        <taxon>Bacillales</taxon>
        <taxon>Paenibacillaceae</taxon>
        <taxon>Paenibacillus</taxon>
    </lineage>
</organism>
<dbReference type="AlphaFoldDB" id="A0A2V2Z2Y7"/>
<dbReference type="OrthoDB" id="9814777at2"/>
<keyword evidence="1" id="KW-0560">Oxidoreductase</keyword>
<dbReference type="PANTHER" id="PTHR20883">
    <property type="entry name" value="PHYTANOYL-COA DIOXYGENASE DOMAIN CONTAINING 1"/>
    <property type="match status" value="1"/>
</dbReference>
<accession>A0A2V2Z2Y7</accession>
<dbReference type="Pfam" id="PF05721">
    <property type="entry name" value="PhyH"/>
    <property type="match status" value="1"/>
</dbReference>
<dbReference type="GO" id="GO:0005506">
    <property type="term" value="F:iron ion binding"/>
    <property type="evidence" value="ECO:0007669"/>
    <property type="project" value="UniProtKB-ARBA"/>
</dbReference>
<name>A0A2V2Z2Y7_9BACL</name>
<gene>
    <name evidence="1" type="ORF">DFQ01_10791</name>
</gene>
<dbReference type="SUPFAM" id="SSF51197">
    <property type="entry name" value="Clavaminate synthase-like"/>
    <property type="match status" value="1"/>
</dbReference>
<dbReference type="Proteomes" id="UP000246635">
    <property type="component" value="Unassembled WGS sequence"/>
</dbReference>
<dbReference type="PANTHER" id="PTHR20883:SF48">
    <property type="entry name" value="ECTOINE DIOXYGENASE"/>
    <property type="match status" value="1"/>
</dbReference>
<dbReference type="EMBL" id="QGTQ01000007">
    <property type="protein sequence ID" value="PWW03194.1"/>
    <property type="molecule type" value="Genomic_DNA"/>
</dbReference>
<keyword evidence="2" id="KW-1185">Reference proteome</keyword>
<reference evidence="1 2" key="1">
    <citation type="submission" date="2018-05" db="EMBL/GenBank/DDBJ databases">
        <title>Genomic Encyclopedia of Type Strains, Phase III (KMG-III): the genomes of soil and plant-associated and newly described type strains.</title>
        <authorList>
            <person name="Whitman W."/>
        </authorList>
    </citation>
    <scope>NUCLEOTIDE SEQUENCE [LARGE SCALE GENOMIC DNA]</scope>
    <source>
        <strain evidence="1 2">CECT 5696</strain>
    </source>
</reference>
<comment type="caution">
    <text evidence="1">The sequence shown here is derived from an EMBL/GenBank/DDBJ whole genome shotgun (WGS) entry which is preliminary data.</text>
</comment>
<keyword evidence="1" id="KW-0223">Dioxygenase</keyword>